<dbReference type="GO" id="GO:0044208">
    <property type="term" value="P:'de novo' AMP biosynthetic process"/>
    <property type="evidence" value="ECO:0007669"/>
    <property type="project" value="UniProtKB-UniPathway"/>
</dbReference>
<comment type="catalytic activity">
    <reaction evidence="1 13">
        <text>(2S)-2-[5-amino-1-(5-phospho-beta-D-ribosyl)imidazole-4-carboxamido]succinate = 5-amino-1-(5-phospho-beta-D-ribosyl)imidazole-4-carboxamide + fumarate</text>
        <dbReference type="Rhea" id="RHEA:23920"/>
        <dbReference type="ChEBI" id="CHEBI:29806"/>
        <dbReference type="ChEBI" id="CHEBI:58443"/>
        <dbReference type="ChEBI" id="CHEBI:58475"/>
        <dbReference type="EC" id="4.3.2.2"/>
    </reaction>
</comment>
<dbReference type="PANTHER" id="PTHR43172:SF1">
    <property type="entry name" value="ADENYLOSUCCINATE LYASE"/>
    <property type="match status" value="1"/>
</dbReference>
<dbReference type="Pfam" id="PF00206">
    <property type="entry name" value="Lyase_1"/>
    <property type="match status" value="1"/>
</dbReference>
<evidence type="ECO:0000256" key="7">
    <source>
        <dbReference type="ARBA" id="ARBA00012339"/>
    </source>
</evidence>
<dbReference type="GO" id="GO:0070626">
    <property type="term" value="F:(S)-2-(5-amino-1-(5-phospho-D-ribosyl)imidazole-4-carboxamido) succinate lyase (fumarate-forming) activity"/>
    <property type="evidence" value="ECO:0007669"/>
    <property type="project" value="TreeGrafter"/>
</dbReference>
<reference evidence="15" key="1">
    <citation type="submission" date="2019-09" db="EMBL/GenBank/DDBJ databases">
        <title>Bird 10,000 Genomes (B10K) Project - Family phase.</title>
        <authorList>
            <person name="Zhang G."/>
        </authorList>
    </citation>
    <scope>NUCLEOTIDE SEQUENCE</scope>
    <source>
        <strain evidence="15">B10K-DU-001-09</strain>
        <tissue evidence="15">Muscle</tissue>
    </source>
</reference>
<dbReference type="GO" id="GO:0005829">
    <property type="term" value="C:cytosol"/>
    <property type="evidence" value="ECO:0007669"/>
    <property type="project" value="TreeGrafter"/>
</dbReference>
<proteinExistence type="inferred from homology"/>
<comment type="pathway">
    <text evidence="4 13">Purine metabolism; AMP biosynthesis via de novo pathway; AMP from IMP: step 2/2.</text>
</comment>
<feature type="non-terminal residue" evidence="15">
    <location>
        <position position="486"/>
    </location>
</feature>
<comment type="subunit">
    <text evidence="6">Homotetramer. Residues from neighboring subunits contribute catalytic and substrate-binding residues to each active site.</text>
</comment>
<dbReference type="InterPro" id="IPR008948">
    <property type="entry name" value="L-Aspartase-like"/>
</dbReference>
<dbReference type="Gene3D" id="1.10.275.60">
    <property type="match status" value="1"/>
</dbReference>
<evidence type="ECO:0000256" key="8">
    <source>
        <dbReference type="ARBA" id="ARBA00017058"/>
    </source>
</evidence>
<evidence type="ECO:0000256" key="9">
    <source>
        <dbReference type="ARBA" id="ARBA00022755"/>
    </source>
</evidence>
<feature type="domain" description="Adenylosuccinate lyase C-terminal" evidence="14">
    <location>
        <begin position="379"/>
        <end position="463"/>
    </location>
</feature>
<comment type="similarity">
    <text evidence="5 13">Belongs to the lyase 1 family. Adenylosuccinate lyase subfamily.</text>
</comment>
<comment type="caution">
    <text evidence="15">The sequence shown here is derived from an EMBL/GenBank/DDBJ whole genome shotgun (WGS) entry which is preliminary data.</text>
</comment>
<dbReference type="Gene3D" id="1.20.200.10">
    <property type="entry name" value="Fumarase/aspartase (Central domain)"/>
    <property type="match status" value="1"/>
</dbReference>
<comment type="catalytic activity">
    <reaction evidence="12 13">
        <text>N(6)-(1,2-dicarboxyethyl)-AMP = fumarate + AMP</text>
        <dbReference type="Rhea" id="RHEA:16853"/>
        <dbReference type="ChEBI" id="CHEBI:29806"/>
        <dbReference type="ChEBI" id="CHEBI:57567"/>
        <dbReference type="ChEBI" id="CHEBI:456215"/>
        <dbReference type="EC" id="4.3.2.2"/>
    </reaction>
</comment>
<protein>
    <recommendedName>
        <fullName evidence="8 13">Adenylosuccinate lyase</fullName>
        <shortName evidence="13">ASL</shortName>
        <ecNumber evidence="7 13">4.3.2.2</ecNumber>
    </recommendedName>
    <alternativeName>
        <fullName evidence="11 13">Adenylosuccinase</fullName>
    </alternativeName>
</protein>
<dbReference type="InterPro" id="IPR022761">
    <property type="entry name" value="Fumarate_lyase_N"/>
</dbReference>
<dbReference type="NCBIfam" id="TIGR00928">
    <property type="entry name" value="purB"/>
    <property type="match status" value="1"/>
</dbReference>
<gene>
    <name evidence="15" type="primary">Adsl</name>
    <name evidence="15" type="ORF">CAMPRO_R06295</name>
</gene>
<organism evidence="15 16">
    <name type="scientific">Campylorhamphus procurvoides</name>
    <dbReference type="NCBI Taxonomy" id="190295"/>
    <lineage>
        <taxon>Eukaryota</taxon>
        <taxon>Metazoa</taxon>
        <taxon>Chordata</taxon>
        <taxon>Craniata</taxon>
        <taxon>Vertebrata</taxon>
        <taxon>Euteleostomi</taxon>
        <taxon>Archelosauria</taxon>
        <taxon>Archosauria</taxon>
        <taxon>Dinosauria</taxon>
        <taxon>Saurischia</taxon>
        <taxon>Theropoda</taxon>
        <taxon>Coelurosauria</taxon>
        <taxon>Aves</taxon>
        <taxon>Neognathae</taxon>
        <taxon>Neoaves</taxon>
        <taxon>Telluraves</taxon>
        <taxon>Australaves</taxon>
        <taxon>Passeriformes</taxon>
        <taxon>Dendrocolaptidae</taxon>
        <taxon>Campylorhamphus</taxon>
    </lineage>
</organism>
<comment type="function">
    <text evidence="2">Catalyzes two non-sequential steps in de novo AMP synthesis: converts (S)-2-(5-amino-1-(5-phospho-D-ribosyl)imidazole-4-carboxamido)succinate (SAICAR) to fumarate plus 5-amino-1-(5-phospho-D-ribosyl)imidazole-4-carboxamide, and thereby also contributes to de novo IMP synthesis, and converts succinyladenosine monophosphate (SAMP) to AMP and fumarate.</text>
</comment>
<dbReference type="AlphaFoldDB" id="A0A851MI97"/>
<dbReference type="UniPathway" id="UPA00074">
    <property type="reaction ID" value="UER00132"/>
</dbReference>
<dbReference type="Gene3D" id="1.10.40.30">
    <property type="entry name" value="Fumarase/aspartase (C-terminal domain)"/>
    <property type="match status" value="1"/>
</dbReference>
<evidence type="ECO:0000256" key="12">
    <source>
        <dbReference type="ARBA" id="ARBA00047513"/>
    </source>
</evidence>
<dbReference type="EC" id="4.3.2.2" evidence="7 13"/>
<dbReference type="FunFam" id="1.10.275.60:FF:000001">
    <property type="entry name" value="Adenylosuccinate lyase"/>
    <property type="match status" value="1"/>
</dbReference>
<dbReference type="OrthoDB" id="406045at2759"/>
<evidence type="ECO:0000313" key="16">
    <source>
        <dbReference type="Proteomes" id="UP000614027"/>
    </source>
</evidence>
<evidence type="ECO:0000256" key="5">
    <source>
        <dbReference type="ARBA" id="ARBA00008273"/>
    </source>
</evidence>
<dbReference type="InterPro" id="IPR004769">
    <property type="entry name" value="Pur_lyase"/>
</dbReference>
<evidence type="ECO:0000259" key="14">
    <source>
        <dbReference type="SMART" id="SM00998"/>
    </source>
</evidence>
<dbReference type="SUPFAM" id="SSF48557">
    <property type="entry name" value="L-aspartase-like"/>
    <property type="match status" value="1"/>
</dbReference>
<evidence type="ECO:0000313" key="15">
    <source>
        <dbReference type="EMBL" id="NXC30849.1"/>
    </source>
</evidence>
<dbReference type="GO" id="GO:0006189">
    <property type="term" value="P:'de novo' IMP biosynthetic process"/>
    <property type="evidence" value="ECO:0007669"/>
    <property type="project" value="UniProtKB-UniPathway"/>
</dbReference>
<dbReference type="GO" id="GO:0004018">
    <property type="term" value="F:N6-(1,2-dicarboxyethyl)AMP AMP-lyase (fumarate-forming) activity"/>
    <property type="evidence" value="ECO:0007669"/>
    <property type="project" value="InterPro"/>
</dbReference>
<comment type="pathway">
    <text evidence="3 13">Purine metabolism; IMP biosynthesis via de novo pathway; 5-amino-1-(5-phospho-D-ribosyl)imidazole-4-carboxamide from 5-amino-1-(5-phospho-D-ribosyl)imidazole-4-carboxylate: step 2/2.</text>
</comment>
<dbReference type="EMBL" id="WBMV01004887">
    <property type="protein sequence ID" value="NXC30849.1"/>
    <property type="molecule type" value="Genomic_DNA"/>
</dbReference>
<evidence type="ECO:0000256" key="10">
    <source>
        <dbReference type="ARBA" id="ARBA00023239"/>
    </source>
</evidence>
<dbReference type="InterPro" id="IPR000362">
    <property type="entry name" value="Fumarate_lyase_fam"/>
</dbReference>
<evidence type="ECO:0000256" key="3">
    <source>
        <dbReference type="ARBA" id="ARBA00004706"/>
    </source>
</evidence>
<dbReference type="PROSITE" id="PS00163">
    <property type="entry name" value="FUMARATE_LYASES"/>
    <property type="match status" value="1"/>
</dbReference>
<evidence type="ECO:0000256" key="11">
    <source>
        <dbReference type="ARBA" id="ARBA00030717"/>
    </source>
</evidence>
<keyword evidence="9 13" id="KW-0658">Purine biosynthesis</keyword>
<evidence type="ECO:0000256" key="4">
    <source>
        <dbReference type="ARBA" id="ARBA00004734"/>
    </source>
</evidence>
<dbReference type="PRINTS" id="PR00149">
    <property type="entry name" value="FUMRATELYASE"/>
</dbReference>
<dbReference type="CDD" id="cd03302">
    <property type="entry name" value="Adenylsuccinate_lyase_2"/>
    <property type="match status" value="1"/>
</dbReference>
<evidence type="ECO:0000256" key="6">
    <source>
        <dbReference type="ARBA" id="ARBA00011668"/>
    </source>
</evidence>
<dbReference type="UniPathway" id="UPA00075">
    <property type="reaction ID" value="UER00336"/>
</dbReference>
<dbReference type="Proteomes" id="UP000614027">
    <property type="component" value="Unassembled WGS sequence"/>
</dbReference>
<keyword evidence="16" id="KW-1185">Reference proteome</keyword>
<sequence length="486" mass="54761">MAAPAQDEEDALSRYRSPLVSRYASPDMAYNFSERKKFGTWRRLWLYLAQAEKSLGLPITDEQIKEMEANLDNIDFKMAAEEEKKLRHDVMAHVHTFAHCCPKAAAIIHLGATSCYVGDNTDLIVLRDGFNLLLPKLARVISRLADFAEKYADMPALGFTHYQPAQLTTVGKRCCLWIQDLCMDLQSLERARDDLRFRGVKGTTGTQASFLQLFEGDHNKVEELDRLVTAKAGFKRAYIVTGQTYSRKVDIGVLSVLASLGASIHKICTDIRLLANLKEIEEPFEKEQIGSSAMPYKRNPMRSERCCSLARHLMTLVMDPLQTASVQWFERTLDDSANRRVCLAEAFLTADIILSTLQNISEGLVVYPKVIERRIRQELPFMATENIIMAMVKAGGNRQDCHEKIRVLSQQAAAVVKQEGGDNDFIARVRADPYFSPIHKQLESLLDPSSFTGRAPQQVAKFLKEEVRPALIPYQSQMGGKIELAL</sequence>
<dbReference type="InterPro" id="IPR019468">
    <property type="entry name" value="AdenyloSucc_lyase_C"/>
</dbReference>
<dbReference type="InterPro" id="IPR020557">
    <property type="entry name" value="Fumarate_lyase_CS"/>
</dbReference>
<evidence type="ECO:0000256" key="13">
    <source>
        <dbReference type="RuleBase" id="RU361172"/>
    </source>
</evidence>
<accession>A0A851MI97</accession>
<evidence type="ECO:0000256" key="2">
    <source>
        <dbReference type="ARBA" id="ARBA00002971"/>
    </source>
</evidence>
<keyword evidence="10 13" id="KW-0456">Lyase</keyword>
<dbReference type="SMART" id="SM00998">
    <property type="entry name" value="ADSL_C"/>
    <property type="match status" value="1"/>
</dbReference>
<evidence type="ECO:0000256" key="1">
    <source>
        <dbReference type="ARBA" id="ARBA00000598"/>
    </source>
</evidence>
<dbReference type="PANTHER" id="PTHR43172">
    <property type="entry name" value="ADENYLOSUCCINATE LYASE"/>
    <property type="match status" value="1"/>
</dbReference>
<name>A0A851MI97_9DEND</name>
<dbReference type="Pfam" id="PF10397">
    <property type="entry name" value="ADSL_C"/>
    <property type="match status" value="1"/>
</dbReference>
<feature type="non-terminal residue" evidence="15">
    <location>
        <position position="1"/>
    </location>
</feature>
<dbReference type="FunFam" id="1.10.40.30:FF:000005">
    <property type="entry name" value="Adenylosuccinate lyase"/>
    <property type="match status" value="1"/>
</dbReference>